<evidence type="ECO:0000313" key="4">
    <source>
        <dbReference type="Proteomes" id="UP000028715"/>
    </source>
</evidence>
<keyword evidence="2 3" id="KW-0560">Oxidoreductase</keyword>
<dbReference type="Pfam" id="PF13561">
    <property type="entry name" value="adh_short_C2"/>
    <property type="match status" value="1"/>
</dbReference>
<accession>A0A085ZG86</accession>
<dbReference type="OrthoDB" id="9803333at2"/>
<dbReference type="PANTHER" id="PTHR42760:SF115">
    <property type="entry name" value="3-OXOACYL-[ACYL-CARRIER-PROTEIN] REDUCTASE FABG"/>
    <property type="match status" value="1"/>
</dbReference>
<keyword evidence="4" id="KW-1185">Reference proteome</keyword>
<protein>
    <submittedName>
        <fullName evidence="3">D-mannonate oxidoreductase</fullName>
        <ecNumber evidence="3">1.1.1.131</ecNumber>
    </submittedName>
</protein>
<dbReference type="GO" id="GO:0050090">
    <property type="term" value="F:mannuronate reductase activity"/>
    <property type="evidence" value="ECO:0007669"/>
    <property type="project" value="UniProtKB-EC"/>
</dbReference>
<dbReference type="PANTHER" id="PTHR42760">
    <property type="entry name" value="SHORT-CHAIN DEHYDROGENASES/REDUCTASES FAMILY MEMBER"/>
    <property type="match status" value="1"/>
</dbReference>
<dbReference type="FunFam" id="3.40.50.720:FF:000240">
    <property type="entry name" value="SDR family oxidoreductase"/>
    <property type="match status" value="1"/>
</dbReference>
<dbReference type="Gene3D" id="3.40.50.720">
    <property type="entry name" value="NAD(P)-binding Rossmann-like Domain"/>
    <property type="match status" value="1"/>
</dbReference>
<dbReference type="EC" id="1.1.1.131" evidence="3"/>
<gene>
    <name evidence="3" type="ORF">IW19_21420</name>
</gene>
<dbReference type="AlphaFoldDB" id="A0A085ZG86"/>
<dbReference type="Proteomes" id="UP000028715">
    <property type="component" value="Unassembled WGS sequence"/>
</dbReference>
<dbReference type="InterPro" id="IPR020904">
    <property type="entry name" value="Sc_DH/Rdtase_CS"/>
</dbReference>
<name>A0A085ZG86_9FLAO</name>
<reference evidence="3 4" key="1">
    <citation type="submission" date="2014-07" db="EMBL/GenBank/DDBJ databases">
        <title>Genome of Flavobacterium reichenbachii LMG 25512.</title>
        <authorList>
            <person name="Stropko S.J."/>
            <person name="Pipes S.E."/>
            <person name="Newman J.D."/>
        </authorList>
    </citation>
    <scope>NUCLEOTIDE SEQUENCE [LARGE SCALE GENOMIC DNA]</scope>
    <source>
        <strain evidence="3 4">LMG 25512</strain>
    </source>
</reference>
<organism evidence="3 4">
    <name type="scientific">Flavobacterium reichenbachii</name>
    <dbReference type="NCBI Taxonomy" id="362418"/>
    <lineage>
        <taxon>Bacteria</taxon>
        <taxon>Pseudomonadati</taxon>
        <taxon>Bacteroidota</taxon>
        <taxon>Flavobacteriia</taxon>
        <taxon>Flavobacteriales</taxon>
        <taxon>Flavobacteriaceae</taxon>
        <taxon>Flavobacterium</taxon>
    </lineage>
</organism>
<evidence type="ECO:0000313" key="3">
    <source>
        <dbReference type="EMBL" id="KFF03450.1"/>
    </source>
</evidence>
<dbReference type="eggNOG" id="COG1028">
    <property type="taxonomic scope" value="Bacteria"/>
</dbReference>
<dbReference type="InterPro" id="IPR036291">
    <property type="entry name" value="NAD(P)-bd_dom_sf"/>
</dbReference>
<evidence type="ECO:0000256" key="2">
    <source>
        <dbReference type="ARBA" id="ARBA00023002"/>
    </source>
</evidence>
<dbReference type="SUPFAM" id="SSF51735">
    <property type="entry name" value="NAD(P)-binding Rossmann-fold domains"/>
    <property type="match status" value="1"/>
</dbReference>
<sequence length="270" mass="28845">MDSIFNLKGKIALITGGAGVLGSNFANVLAKQGVITGIVSQSIEKAEKTVKTIESNGGQAFAIQANVLNKEELEKARDFIVEKYGRLDILINAAGGNMPGATITPDQAVYDMKTEDLQKVIDLNIIGTMLPSQVFSELFAKQKTGNIINISSASAQRPLTRVVGYSASKAAIDNFTQWMAVELAQKYGEGIRVNAISPGFFIGEQNRALLLTPEGKLTPRGEKIIDHTPMGRFGTPEDIDGALLFLCSDMSKFVTGTILKVDGGFAATSI</sequence>
<dbReference type="RefSeq" id="WP_035689097.1">
    <property type="nucleotide sequence ID" value="NZ_JPRL01000002.1"/>
</dbReference>
<comment type="caution">
    <text evidence="3">The sequence shown here is derived from an EMBL/GenBank/DDBJ whole genome shotgun (WGS) entry which is preliminary data.</text>
</comment>
<dbReference type="STRING" id="362418.IW19_21420"/>
<dbReference type="PROSITE" id="PS00061">
    <property type="entry name" value="ADH_SHORT"/>
    <property type="match status" value="1"/>
</dbReference>
<dbReference type="NCBIfam" id="NF006132">
    <property type="entry name" value="PRK08277.1"/>
    <property type="match status" value="1"/>
</dbReference>
<dbReference type="InterPro" id="IPR002347">
    <property type="entry name" value="SDR_fam"/>
</dbReference>
<dbReference type="PRINTS" id="PR00081">
    <property type="entry name" value="GDHRDH"/>
</dbReference>
<comment type="similarity">
    <text evidence="1">Belongs to the short-chain dehydrogenases/reductases (SDR) family.</text>
</comment>
<evidence type="ECO:0000256" key="1">
    <source>
        <dbReference type="ARBA" id="ARBA00006484"/>
    </source>
</evidence>
<dbReference type="PRINTS" id="PR00080">
    <property type="entry name" value="SDRFAMILY"/>
</dbReference>
<proteinExistence type="inferred from homology"/>
<dbReference type="GO" id="GO:0005975">
    <property type="term" value="P:carbohydrate metabolic process"/>
    <property type="evidence" value="ECO:0007669"/>
    <property type="project" value="UniProtKB-ARBA"/>
</dbReference>
<dbReference type="EMBL" id="JPRL01000002">
    <property type="protein sequence ID" value="KFF03450.1"/>
    <property type="molecule type" value="Genomic_DNA"/>
</dbReference>